<organism evidence="1 2">
    <name type="scientific">Sphaeroforma arctica JP610</name>
    <dbReference type="NCBI Taxonomy" id="667725"/>
    <lineage>
        <taxon>Eukaryota</taxon>
        <taxon>Ichthyosporea</taxon>
        <taxon>Ichthyophonida</taxon>
        <taxon>Sphaeroforma</taxon>
    </lineage>
</organism>
<feature type="non-terminal residue" evidence="1">
    <location>
        <position position="73"/>
    </location>
</feature>
<gene>
    <name evidence="1" type="ORF">SARC_14237</name>
</gene>
<dbReference type="AlphaFoldDB" id="A0A0L0F909"/>
<evidence type="ECO:0000313" key="1">
    <source>
        <dbReference type="EMBL" id="KNC73205.1"/>
    </source>
</evidence>
<sequence>RLVQDGRRYVAESKVLQLCEGIGIRKYKKRDLFVFNDILMCVAVDSDEPDCALEFKWLLPLHDSIVSLLSEHA</sequence>
<dbReference type="Pfam" id="PF19057">
    <property type="entry name" value="PH_19"/>
    <property type="match status" value="1"/>
</dbReference>
<name>A0A0L0F909_9EUKA</name>
<dbReference type="InterPro" id="IPR011993">
    <property type="entry name" value="PH-like_dom_sf"/>
</dbReference>
<feature type="non-terminal residue" evidence="1">
    <location>
        <position position="1"/>
    </location>
</feature>
<dbReference type="EMBL" id="KQ245930">
    <property type="protein sequence ID" value="KNC73205.1"/>
    <property type="molecule type" value="Genomic_DNA"/>
</dbReference>
<protein>
    <submittedName>
        <fullName evidence="1">Uncharacterized protein</fullName>
    </submittedName>
</protein>
<dbReference type="GeneID" id="25914741"/>
<accession>A0A0L0F909</accession>
<dbReference type="Gene3D" id="2.30.29.30">
    <property type="entry name" value="Pleckstrin-homology domain (PH domain)/Phosphotyrosine-binding domain (PTB)"/>
    <property type="match status" value="1"/>
</dbReference>
<evidence type="ECO:0000313" key="2">
    <source>
        <dbReference type="Proteomes" id="UP000054560"/>
    </source>
</evidence>
<reference evidence="1 2" key="1">
    <citation type="submission" date="2011-02" db="EMBL/GenBank/DDBJ databases">
        <title>The Genome Sequence of Sphaeroforma arctica JP610.</title>
        <authorList>
            <consortium name="The Broad Institute Genome Sequencing Platform"/>
            <person name="Russ C."/>
            <person name="Cuomo C."/>
            <person name="Young S.K."/>
            <person name="Zeng Q."/>
            <person name="Gargeya S."/>
            <person name="Alvarado L."/>
            <person name="Berlin A."/>
            <person name="Chapman S.B."/>
            <person name="Chen Z."/>
            <person name="Freedman E."/>
            <person name="Gellesch M."/>
            <person name="Goldberg J."/>
            <person name="Griggs A."/>
            <person name="Gujja S."/>
            <person name="Heilman E."/>
            <person name="Heiman D."/>
            <person name="Howarth C."/>
            <person name="Mehta T."/>
            <person name="Neiman D."/>
            <person name="Pearson M."/>
            <person name="Roberts A."/>
            <person name="Saif S."/>
            <person name="Shea T."/>
            <person name="Shenoy N."/>
            <person name="Sisk P."/>
            <person name="Stolte C."/>
            <person name="Sykes S."/>
            <person name="White J."/>
            <person name="Yandava C."/>
            <person name="Burger G."/>
            <person name="Gray M.W."/>
            <person name="Holland P.W.H."/>
            <person name="King N."/>
            <person name="Lang F.B.F."/>
            <person name="Roger A.J."/>
            <person name="Ruiz-Trillo I."/>
            <person name="Haas B."/>
            <person name="Nusbaum C."/>
            <person name="Birren B."/>
        </authorList>
    </citation>
    <scope>NUCLEOTIDE SEQUENCE [LARGE SCALE GENOMIC DNA]</scope>
    <source>
        <strain evidence="1 2">JP610</strain>
    </source>
</reference>
<keyword evidence="2" id="KW-1185">Reference proteome</keyword>
<proteinExistence type="predicted"/>
<dbReference type="Proteomes" id="UP000054560">
    <property type="component" value="Unassembled WGS sequence"/>
</dbReference>
<dbReference type="RefSeq" id="XP_014147107.1">
    <property type="nucleotide sequence ID" value="XM_014291632.1"/>
</dbReference>